<organism evidence="3 5">
    <name type="scientific">Pseudomonas amygdali pv. lachrymans</name>
    <name type="common">Pseudomonas syringae pv. lachrymans</name>
    <dbReference type="NCBI Taxonomy" id="53707"/>
    <lineage>
        <taxon>Bacteria</taxon>
        <taxon>Pseudomonadati</taxon>
        <taxon>Pseudomonadota</taxon>
        <taxon>Gammaproteobacteria</taxon>
        <taxon>Pseudomonadales</taxon>
        <taxon>Pseudomonadaceae</taxon>
        <taxon>Pseudomonas</taxon>
        <taxon>Pseudomonas amygdali</taxon>
    </lineage>
</organism>
<dbReference type="EMBL" id="LGLK01000060">
    <property type="protein sequence ID" value="KPC16077.1"/>
    <property type="molecule type" value="Genomic_DNA"/>
</dbReference>
<evidence type="ECO:0000313" key="2">
    <source>
        <dbReference type="EMBL" id="KPC16077.1"/>
    </source>
</evidence>
<name>A0AB37RAY7_PSEAV</name>
<dbReference type="Proteomes" id="UP000271817">
    <property type="component" value="Unassembled WGS sequence"/>
</dbReference>
<reference evidence="2 4" key="2">
    <citation type="submission" date="2015-10" db="EMBL/GenBank/DDBJ databases">
        <title>Comparative genomics and high-throughput reverse genetic screens identify a new phytobacterial MAMP and an Arabidopsis receptor required for immune elicitation.</title>
        <authorList>
            <person name="Mott G.A."/>
            <person name="Thakur S."/>
            <person name="Wang P.W."/>
            <person name="Desveaux D."/>
            <person name="Guttman D.S."/>
        </authorList>
    </citation>
    <scope>NUCLEOTIDE SEQUENCE [LARGE SCALE GENOMIC DNA]</scope>
    <source>
        <strain evidence="2 4">107</strain>
    </source>
</reference>
<feature type="region of interest" description="Disordered" evidence="1">
    <location>
        <begin position="200"/>
        <end position="222"/>
    </location>
</feature>
<accession>A0AB37RAY7</accession>
<feature type="compositionally biased region" description="Polar residues" evidence="1">
    <location>
        <begin position="213"/>
        <end position="222"/>
    </location>
</feature>
<gene>
    <name evidence="2" type="ORF">AC499_4995</name>
    <name evidence="3" type="ORF">ALP33_101567</name>
</gene>
<evidence type="ECO:0000256" key="1">
    <source>
        <dbReference type="SAM" id="MobiDB-lite"/>
    </source>
</evidence>
<dbReference type="Proteomes" id="UP000037943">
    <property type="component" value="Unassembled WGS sequence"/>
</dbReference>
<reference evidence="2 4" key="1">
    <citation type="submission" date="2015-07" db="EMBL/GenBank/DDBJ databases">
        <authorList>
            <person name="O'Brien H.E."/>
            <person name="Thakur S."/>
            <person name="Gong Y."/>
            <person name="Wang P.W."/>
            <person name="Guttman D.S."/>
        </authorList>
    </citation>
    <scope>NUCLEOTIDE SEQUENCE [LARGE SCALE GENOMIC DNA]</scope>
    <source>
        <strain evidence="2 4">107</strain>
    </source>
</reference>
<proteinExistence type="predicted"/>
<dbReference type="AlphaFoldDB" id="A0AB37RAY7"/>
<keyword evidence="4" id="KW-1185">Reference proteome</keyword>
<dbReference type="EMBL" id="RBTW01000040">
    <property type="protein sequence ID" value="RMU22446.1"/>
    <property type="molecule type" value="Genomic_DNA"/>
</dbReference>
<protein>
    <submittedName>
        <fullName evidence="3">Uncharacterized protein</fullName>
    </submittedName>
</protein>
<evidence type="ECO:0000313" key="5">
    <source>
        <dbReference type="Proteomes" id="UP000271817"/>
    </source>
</evidence>
<reference evidence="3 5" key="3">
    <citation type="submission" date="2018-08" db="EMBL/GenBank/DDBJ databases">
        <title>Recombination of ecologically and evolutionarily significant loci maintains genetic cohesion in the Pseudomonas syringae species complex.</title>
        <authorList>
            <person name="Dillon M."/>
            <person name="Thakur S."/>
            <person name="Almeida R.N.D."/>
            <person name="Weir B.S."/>
            <person name="Guttman D.S."/>
        </authorList>
    </citation>
    <scope>NUCLEOTIDE SEQUENCE [LARGE SCALE GENOMIC DNA]</scope>
    <source>
        <strain evidence="3 5">ICMP 3402</strain>
    </source>
</reference>
<feature type="compositionally biased region" description="Basic and acidic residues" evidence="1">
    <location>
        <begin position="200"/>
        <end position="210"/>
    </location>
</feature>
<comment type="caution">
    <text evidence="3">The sequence shown here is derived from an EMBL/GenBank/DDBJ whole genome shotgun (WGS) entry which is preliminary data.</text>
</comment>
<evidence type="ECO:0000313" key="4">
    <source>
        <dbReference type="Proteomes" id="UP000037943"/>
    </source>
</evidence>
<sequence length="222" mass="24957">MSMDLLTLHITGTSPLMMHSYRLANPLLPETKAHKELTSKRKKTEDDHLAIARSEFIAGAYFDNQLFFFIPGQNFDATFWAGAKLQKLGVHWKRGAMVLTDKVKLEFSGPSTPAKLWEDTRFVDCRGVKVGQAKIIRYRPIFLDWAATLEVVVNPDVLDVAEAKKAIEDSGKLIGVCEYRPRFGRFGVAYGRAAVSHERRAPIDEGRDRGGQPTVSPRLQIQ</sequence>
<evidence type="ECO:0000313" key="3">
    <source>
        <dbReference type="EMBL" id="RMU22446.1"/>
    </source>
</evidence>